<keyword evidence="3" id="KW-1003">Cell membrane</keyword>
<evidence type="ECO:0000313" key="9">
    <source>
        <dbReference type="Proteomes" id="UP000626148"/>
    </source>
</evidence>
<accession>A0A918JYG3</accession>
<comment type="subcellular location">
    <subcellularLocation>
        <location evidence="1">Cell membrane</location>
        <topology evidence="1">Multi-pass membrane protein</topology>
    </subcellularLocation>
</comment>
<name>A0A918JYG3_9GAMM</name>
<dbReference type="Proteomes" id="UP000626148">
    <property type="component" value="Unassembled WGS sequence"/>
</dbReference>
<dbReference type="InterPro" id="IPR032808">
    <property type="entry name" value="DoxX"/>
</dbReference>
<keyword evidence="9" id="KW-1185">Reference proteome</keyword>
<dbReference type="GO" id="GO:0005886">
    <property type="term" value="C:plasma membrane"/>
    <property type="evidence" value="ECO:0007669"/>
    <property type="project" value="UniProtKB-SubCell"/>
</dbReference>
<dbReference type="EMBL" id="BMXR01000001">
    <property type="protein sequence ID" value="GGX38246.1"/>
    <property type="molecule type" value="Genomic_DNA"/>
</dbReference>
<proteinExistence type="inferred from homology"/>
<evidence type="ECO:0000256" key="2">
    <source>
        <dbReference type="ARBA" id="ARBA00006679"/>
    </source>
</evidence>
<dbReference type="AlphaFoldDB" id="A0A918JYG3"/>
<dbReference type="RefSeq" id="WP_189606487.1">
    <property type="nucleotide sequence ID" value="NZ_BMXR01000001.1"/>
</dbReference>
<comment type="similarity">
    <text evidence="2">Belongs to the DoxX family.</text>
</comment>
<protein>
    <submittedName>
        <fullName evidence="8">Membrane protein</fullName>
    </submittedName>
</protein>
<reference evidence="8" key="2">
    <citation type="submission" date="2020-09" db="EMBL/GenBank/DDBJ databases">
        <authorList>
            <person name="Sun Q."/>
            <person name="Kim S."/>
        </authorList>
    </citation>
    <scope>NUCLEOTIDE SEQUENCE</scope>
    <source>
        <strain evidence="8">KCTC 22169</strain>
    </source>
</reference>
<keyword evidence="4 7" id="KW-0812">Transmembrane</keyword>
<gene>
    <name evidence="8" type="ORF">GCM10007392_00480</name>
</gene>
<dbReference type="PANTHER" id="PTHR33452:SF1">
    <property type="entry name" value="INNER MEMBRANE PROTEIN YPHA-RELATED"/>
    <property type="match status" value="1"/>
</dbReference>
<evidence type="ECO:0000313" key="8">
    <source>
        <dbReference type="EMBL" id="GGX38246.1"/>
    </source>
</evidence>
<dbReference type="InterPro" id="IPR051907">
    <property type="entry name" value="DoxX-like_oxidoreductase"/>
</dbReference>
<feature type="transmembrane region" description="Helical" evidence="7">
    <location>
        <begin position="90"/>
        <end position="108"/>
    </location>
</feature>
<keyword evidence="5 7" id="KW-1133">Transmembrane helix</keyword>
<evidence type="ECO:0000256" key="3">
    <source>
        <dbReference type="ARBA" id="ARBA00022475"/>
    </source>
</evidence>
<evidence type="ECO:0000256" key="4">
    <source>
        <dbReference type="ARBA" id="ARBA00022692"/>
    </source>
</evidence>
<organism evidence="8 9">
    <name type="scientific">Saccharospirillum salsuginis</name>
    <dbReference type="NCBI Taxonomy" id="418750"/>
    <lineage>
        <taxon>Bacteria</taxon>
        <taxon>Pseudomonadati</taxon>
        <taxon>Pseudomonadota</taxon>
        <taxon>Gammaproteobacteria</taxon>
        <taxon>Oceanospirillales</taxon>
        <taxon>Saccharospirillaceae</taxon>
        <taxon>Saccharospirillum</taxon>
    </lineage>
</organism>
<feature type="transmembrane region" description="Helical" evidence="7">
    <location>
        <begin position="21"/>
        <end position="41"/>
    </location>
</feature>
<keyword evidence="6 7" id="KW-0472">Membrane</keyword>
<reference evidence="8" key="1">
    <citation type="journal article" date="2014" name="Int. J. Syst. Evol. Microbiol.">
        <title>Complete genome sequence of Corynebacterium casei LMG S-19264T (=DSM 44701T), isolated from a smear-ripened cheese.</title>
        <authorList>
            <consortium name="US DOE Joint Genome Institute (JGI-PGF)"/>
            <person name="Walter F."/>
            <person name="Albersmeier A."/>
            <person name="Kalinowski J."/>
            <person name="Ruckert C."/>
        </authorList>
    </citation>
    <scope>NUCLEOTIDE SEQUENCE</scope>
    <source>
        <strain evidence="8">KCTC 22169</strain>
    </source>
</reference>
<dbReference type="PANTHER" id="PTHR33452">
    <property type="entry name" value="OXIDOREDUCTASE CATD-RELATED"/>
    <property type="match status" value="1"/>
</dbReference>
<evidence type="ECO:0000256" key="7">
    <source>
        <dbReference type="SAM" id="Phobius"/>
    </source>
</evidence>
<dbReference type="Pfam" id="PF07681">
    <property type="entry name" value="DoxX"/>
    <property type="match status" value="1"/>
</dbReference>
<evidence type="ECO:0000256" key="6">
    <source>
        <dbReference type="ARBA" id="ARBA00023136"/>
    </source>
</evidence>
<evidence type="ECO:0000256" key="5">
    <source>
        <dbReference type="ARBA" id="ARBA00022989"/>
    </source>
</evidence>
<sequence length="149" mass="16786">MDALMQRLNHLALLIDQWLRPPALLAVRLFIAWVFFKSGLLKLSDWSSTLFLFQYEYSVPILPHTLAAYLAVIAELAFPVMLALGLGSRLAALGLLGMTLVIELFVYPNTTEHYYWMSILGMLAVVGPGLLSLDQGLNRFFRPQPQVSY</sequence>
<evidence type="ECO:0000256" key="1">
    <source>
        <dbReference type="ARBA" id="ARBA00004651"/>
    </source>
</evidence>
<comment type="caution">
    <text evidence="8">The sequence shown here is derived from an EMBL/GenBank/DDBJ whole genome shotgun (WGS) entry which is preliminary data.</text>
</comment>
<feature type="transmembrane region" description="Helical" evidence="7">
    <location>
        <begin position="114"/>
        <end position="133"/>
    </location>
</feature>
<feature type="transmembrane region" description="Helical" evidence="7">
    <location>
        <begin position="61"/>
        <end position="83"/>
    </location>
</feature>